<dbReference type="KEGG" id="psi:S70_07935"/>
<reference evidence="3" key="2">
    <citation type="submission" date="2012-04" db="EMBL/GenBank/DDBJ databases">
        <title>Complete genome sequence of Providencia stuartii clinical isolate MRSN 2154.</title>
        <authorList>
            <person name="Clifford R.J."/>
            <person name="Hang J."/>
            <person name="Riley M.C."/>
            <person name="Onmus-Leone F."/>
            <person name="Kuschner R.A."/>
            <person name="Lesho E.P."/>
            <person name="Waterman P.E."/>
        </authorList>
    </citation>
    <scope>NUCLEOTIDE SEQUENCE [LARGE SCALE GENOMIC DNA]</scope>
    <source>
        <strain evidence="3">MRSN 2154</strain>
    </source>
</reference>
<keyword evidence="1" id="KW-0472">Membrane</keyword>
<name>A0A140NI76_PROSM</name>
<evidence type="ECO:0000256" key="1">
    <source>
        <dbReference type="SAM" id="Phobius"/>
    </source>
</evidence>
<keyword evidence="1" id="KW-1133">Transmembrane helix</keyword>
<organism evidence="2 3">
    <name type="scientific">Providencia stuartii (strain MRSN 2154)</name>
    <dbReference type="NCBI Taxonomy" id="1157951"/>
    <lineage>
        <taxon>Bacteria</taxon>
        <taxon>Pseudomonadati</taxon>
        <taxon>Pseudomonadota</taxon>
        <taxon>Gammaproteobacteria</taxon>
        <taxon>Enterobacterales</taxon>
        <taxon>Morganellaceae</taxon>
        <taxon>Providencia</taxon>
    </lineage>
</organism>
<proteinExistence type="predicted"/>
<dbReference type="HOGENOM" id="CLU_2480868_0_0_6"/>
<gene>
    <name evidence="2" type="ordered locus">S70_07935</name>
</gene>
<feature type="transmembrane region" description="Helical" evidence="1">
    <location>
        <begin position="64"/>
        <end position="82"/>
    </location>
</feature>
<evidence type="ECO:0000313" key="3">
    <source>
        <dbReference type="Proteomes" id="UP000005012"/>
    </source>
</evidence>
<keyword evidence="1" id="KW-0812">Transmembrane</keyword>
<dbReference type="Proteomes" id="UP000005012">
    <property type="component" value="Chromosome"/>
</dbReference>
<feature type="transmembrane region" description="Helical" evidence="1">
    <location>
        <begin position="7"/>
        <end position="26"/>
    </location>
</feature>
<dbReference type="EMBL" id="CP003488">
    <property type="protein sequence ID" value="AFH93454.1"/>
    <property type="molecule type" value="Genomic_DNA"/>
</dbReference>
<evidence type="ECO:0000313" key="2">
    <source>
        <dbReference type="EMBL" id="AFH93454.1"/>
    </source>
</evidence>
<accession>A0A140NI76</accession>
<protein>
    <submittedName>
        <fullName evidence="2">Uncharacterized protein</fullName>
    </submittedName>
</protein>
<reference evidence="2 3" key="1">
    <citation type="journal article" date="2012" name="J. Bacteriol.">
        <title>Complete Genome Sequence of Providencia stuartii Clinical Isolate MRSN 2154.</title>
        <authorList>
            <person name="Clifford R.J."/>
            <person name="Hang J."/>
            <person name="Riley M.C."/>
            <person name="Onmus-Leone F."/>
            <person name="Kuschner R.A."/>
            <person name="Lesho E.P."/>
            <person name="Waterman P.E."/>
        </authorList>
    </citation>
    <scope>NUCLEOTIDE SEQUENCE [LARGE SCALE GENOMIC DNA]</scope>
    <source>
        <strain evidence="2 3">MRSN 2154</strain>
    </source>
</reference>
<sequence>MINRTFLRWFLTILLVLLFYLGLGIFEFGFSSSFTYNYTVIGNDDPVTVWRAFVESLRMNHDTAMAYVIFGTPILLILLFFIHKKIR</sequence>
<dbReference type="AlphaFoldDB" id="A0A140NI76"/>